<sequence>MAADVLALAAVLVTVFGFAFAAALAVLAVLPAATDFFAGFAADRFAAAVLPALDFAAAAFDPAAAPVRLADFGASIRPAFARRLPVEPSTTLFTAFLAATLVIAAAPSIIMSIRLSTSFGLSAPRLSAGCGLGASRSGVSSTGDPPQCQTVQGAMIYRNDAARRLLT</sequence>
<comment type="caution">
    <text evidence="2">The sequence shown here is derived from an EMBL/GenBank/DDBJ whole genome shotgun (WGS) entry which is preliminary data.</text>
</comment>
<proteinExistence type="predicted"/>
<protein>
    <submittedName>
        <fullName evidence="2">Uncharacterized protein</fullName>
    </submittedName>
</protein>
<keyword evidence="1" id="KW-0472">Membrane</keyword>
<keyword evidence="1" id="KW-0812">Transmembrane</keyword>
<keyword evidence="1" id="KW-1133">Transmembrane helix</keyword>
<feature type="transmembrane region" description="Helical" evidence="1">
    <location>
        <begin position="92"/>
        <end position="115"/>
    </location>
</feature>
<dbReference type="Proteomes" id="UP000285523">
    <property type="component" value="Unassembled WGS sequence"/>
</dbReference>
<reference evidence="2 3" key="1">
    <citation type="submission" date="2018-09" db="EMBL/GenBank/DDBJ databases">
        <title>Draft genome sequence of Rhodopseudomonas palustris 2.1.18.</title>
        <authorList>
            <person name="Robertson S.L."/>
            <person name="Meyer T.E."/>
            <person name="Kyndt J.A."/>
        </authorList>
    </citation>
    <scope>NUCLEOTIDE SEQUENCE [LARGE SCALE GENOMIC DNA]</scope>
    <source>
        <strain evidence="2 3">2.1.18</strain>
    </source>
</reference>
<evidence type="ECO:0000256" key="1">
    <source>
        <dbReference type="SAM" id="Phobius"/>
    </source>
</evidence>
<organism evidence="2 3">
    <name type="scientific">Rhodopseudomonas palustris</name>
    <dbReference type="NCBI Taxonomy" id="1076"/>
    <lineage>
        <taxon>Bacteria</taxon>
        <taxon>Pseudomonadati</taxon>
        <taxon>Pseudomonadota</taxon>
        <taxon>Alphaproteobacteria</taxon>
        <taxon>Hyphomicrobiales</taxon>
        <taxon>Nitrobacteraceae</taxon>
        <taxon>Rhodopseudomonas</taxon>
    </lineage>
</organism>
<gene>
    <name evidence="2" type="ORF">D4Q52_04840</name>
</gene>
<accession>A0A418VLV3</accession>
<evidence type="ECO:0000313" key="3">
    <source>
        <dbReference type="Proteomes" id="UP000285523"/>
    </source>
</evidence>
<dbReference type="AlphaFoldDB" id="A0A418VLV3"/>
<evidence type="ECO:0000313" key="2">
    <source>
        <dbReference type="EMBL" id="RJF77148.1"/>
    </source>
</evidence>
<dbReference type="EMBL" id="QYYD01000003">
    <property type="protein sequence ID" value="RJF77148.1"/>
    <property type="molecule type" value="Genomic_DNA"/>
</dbReference>
<name>A0A418VLV3_RHOPL</name>